<comment type="similarity">
    <text evidence="1">Belongs to the leucine-binding protein family.</text>
</comment>
<feature type="domain" description="Leucine-binding protein" evidence="5">
    <location>
        <begin position="26"/>
        <end position="361"/>
    </location>
</feature>
<dbReference type="EMBL" id="CAADFH010000029">
    <property type="protein sequence ID" value="VFJ93122.1"/>
    <property type="molecule type" value="Genomic_DNA"/>
</dbReference>
<keyword evidence="4" id="KW-0029">Amino-acid transport</keyword>
<dbReference type="AlphaFoldDB" id="A0A450UKP4"/>
<proteinExistence type="inferred from homology"/>
<dbReference type="PANTHER" id="PTHR47151">
    <property type="entry name" value="LEU/ILE/VAL-BINDING ABC TRANSPORTER SUBUNIT"/>
    <property type="match status" value="1"/>
</dbReference>
<keyword evidence="3" id="KW-0732">Signal</keyword>
<evidence type="ECO:0000256" key="2">
    <source>
        <dbReference type="ARBA" id="ARBA00022448"/>
    </source>
</evidence>
<name>A0A450UKP4_9GAMM</name>
<dbReference type="SUPFAM" id="SSF53822">
    <property type="entry name" value="Periplasmic binding protein-like I"/>
    <property type="match status" value="1"/>
</dbReference>
<organism evidence="6">
    <name type="scientific">Candidatus Kentrum sp. LFY</name>
    <dbReference type="NCBI Taxonomy" id="2126342"/>
    <lineage>
        <taxon>Bacteria</taxon>
        <taxon>Pseudomonadati</taxon>
        <taxon>Pseudomonadota</taxon>
        <taxon>Gammaproteobacteria</taxon>
        <taxon>Candidatus Kentrum</taxon>
    </lineage>
</organism>
<evidence type="ECO:0000256" key="1">
    <source>
        <dbReference type="ARBA" id="ARBA00010062"/>
    </source>
</evidence>
<reference evidence="6" key="1">
    <citation type="submission" date="2019-02" db="EMBL/GenBank/DDBJ databases">
        <authorList>
            <person name="Gruber-Vodicka R. H."/>
            <person name="Seah K. B. B."/>
        </authorList>
    </citation>
    <scope>NUCLEOTIDE SEQUENCE</scope>
    <source>
        <strain evidence="6">BECK_M6</strain>
    </source>
</reference>
<dbReference type="InterPro" id="IPR028081">
    <property type="entry name" value="Leu-bd"/>
</dbReference>
<dbReference type="Gene3D" id="3.40.50.2300">
    <property type="match status" value="2"/>
</dbReference>
<dbReference type="InterPro" id="IPR000709">
    <property type="entry name" value="Leu_Ile_Val-bd"/>
</dbReference>
<dbReference type="PRINTS" id="PR00337">
    <property type="entry name" value="LEUILEVALBP"/>
</dbReference>
<dbReference type="CDD" id="cd06342">
    <property type="entry name" value="PBP1_ABC_LIVBP-like"/>
    <property type="match status" value="1"/>
</dbReference>
<dbReference type="GO" id="GO:0006865">
    <property type="term" value="P:amino acid transport"/>
    <property type="evidence" value="ECO:0007669"/>
    <property type="project" value="UniProtKB-KW"/>
</dbReference>
<accession>A0A450UKP4</accession>
<protein>
    <submittedName>
        <fullName evidence="6">Amino acid/amide ABC transporter substrate-binding protein, HAAT family (TC 3.A.1.4.-)</fullName>
    </submittedName>
</protein>
<gene>
    <name evidence="6" type="ORF">BECKLFY1418A_GA0070994_10296</name>
</gene>
<evidence type="ECO:0000313" key="6">
    <source>
        <dbReference type="EMBL" id="VFJ93122.1"/>
    </source>
</evidence>
<evidence type="ECO:0000256" key="4">
    <source>
        <dbReference type="ARBA" id="ARBA00022970"/>
    </source>
</evidence>
<dbReference type="PANTHER" id="PTHR47151:SF2">
    <property type="entry name" value="AMINO ACID BINDING PROTEIN"/>
    <property type="match status" value="1"/>
</dbReference>
<sequence length="369" mass="39985">MTLKKPIIAILVLAGIGMSASGKADIRIALVAPITGQSAAFGEQMRRGAEAAVKDINKAGGLLNQKLILEIGDDACDPKQAVAVANQMANKGVVFVVGHFCSGASIPASEVYAEEGILQISPGSTSPKLTDRGLDNVFRTCGRDDQQGAVSGDYIADHFKDTNIAILHDKTAYGKGLADETRKRLRARGKQETMYEPYTQGDKDFTALVTKMKLAGIGVIFVGGYHQDIGLITRQAKDQGMNAVVMAGDSVVNQEYWSITGEAGEGTLMTFSPDPRRNPTAKEVVRNFQDQGYDPEGYTLYTYGSIQTFTQAAEYAGSTEIDDLIAMLKSKQFDTVLGKITFDEKGDVRAPGYIVYEWRDGQYDHVVRK</sequence>
<evidence type="ECO:0000259" key="5">
    <source>
        <dbReference type="Pfam" id="PF13458"/>
    </source>
</evidence>
<keyword evidence="2" id="KW-0813">Transport</keyword>
<dbReference type="Pfam" id="PF13458">
    <property type="entry name" value="Peripla_BP_6"/>
    <property type="match status" value="1"/>
</dbReference>
<evidence type="ECO:0000256" key="3">
    <source>
        <dbReference type="ARBA" id="ARBA00022729"/>
    </source>
</evidence>
<dbReference type="InterPro" id="IPR028082">
    <property type="entry name" value="Peripla_BP_I"/>
</dbReference>